<keyword evidence="3" id="KW-1185">Reference proteome</keyword>
<dbReference type="RefSeq" id="WP_202654362.1">
    <property type="nucleotide sequence ID" value="NZ_JAESWB010000168.1"/>
</dbReference>
<protein>
    <submittedName>
        <fullName evidence="2">Uncharacterized protein</fullName>
    </submittedName>
</protein>
<comment type="caution">
    <text evidence="2">The sequence shown here is derived from an EMBL/GenBank/DDBJ whole genome shotgun (WGS) entry which is preliminary data.</text>
</comment>
<dbReference type="Proteomes" id="UP000623967">
    <property type="component" value="Unassembled WGS sequence"/>
</dbReference>
<proteinExistence type="predicted"/>
<feature type="region of interest" description="Disordered" evidence="1">
    <location>
        <begin position="57"/>
        <end position="81"/>
    </location>
</feature>
<gene>
    <name evidence="2" type="ORF">JK635_11510</name>
</gene>
<evidence type="ECO:0000313" key="3">
    <source>
        <dbReference type="Proteomes" id="UP000623967"/>
    </source>
</evidence>
<dbReference type="EMBL" id="JAESWB010000168">
    <property type="protein sequence ID" value="MBL4952838.1"/>
    <property type="molecule type" value="Genomic_DNA"/>
</dbReference>
<evidence type="ECO:0000256" key="1">
    <source>
        <dbReference type="SAM" id="MobiDB-lite"/>
    </source>
</evidence>
<name>A0ABS1TNE0_9BACI</name>
<reference evidence="2 3" key="1">
    <citation type="submission" date="2021-01" db="EMBL/GenBank/DDBJ databases">
        <title>Genome public.</title>
        <authorList>
            <person name="Liu C."/>
            <person name="Sun Q."/>
        </authorList>
    </citation>
    <scope>NUCLEOTIDE SEQUENCE [LARGE SCALE GENOMIC DNA]</scope>
    <source>
        <strain evidence="2 3">YIM B02564</strain>
    </source>
</reference>
<evidence type="ECO:0000313" key="2">
    <source>
        <dbReference type="EMBL" id="MBL4952838.1"/>
    </source>
</evidence>
<accession>A0ABS1TNE0</accession>
<organism evidence="2 3">
    <name type="scientific">Neobacillus paridis</name>
    <dbReference type="NCBI Taxonomy" id="2803862"/>
    <lineage>
        <taxon>Bacteria</taxon>
        <taxon>Bacillati</taxon>
        <taxon>Bacillota</taxon>
        <taxon>Bacilli</taxon>
        <taxon>Bacillales</taxon>
        <taxon>Bacillaceae</taxon>
        <taxon>Neobacillus</taxon>
    </lineage>
</organism>
<sequence length="81" mass="9435">MMKMLNPFEDNFPGMKETKIEVITMGDWNEQSAPNNNLLPKTLRTGKFVGKQTNHEFSEELADGGERDQYIERQKNDLKMK</sequence>